<keyword evidence="2" id="KW-0490">MHC I</keyword>
<dbReference type="RefSeq" id="XP_067169704.1">
    <property type="nucleotide sequence ID" value="XM_067313603.1"/>
</dbReference>
<dbReference type="PANTHER" id="PTHR16675:SF242">
    <property type="entry name" value="MAJOR HISTOCOMPATIBILITY COMPLEX CLASS I-RELATED GENE PROTEIN"/>
    <property type="match status" value="1"/>
</dbReference>
<keyword evidence="3" id="KW-0812">Transmembrane</keyword>
<dbReference type="InterPro" id="IPR050208">
    <property type="entry name" value="MHC_class-I_related"/>
</dbReference>
<feature type="region of interest" description="Disordered" evidence="10">
    <location>
        <begin position="91"/>
        <end position="124"/>
    </location>
</feature>
<reference evidence="14" key="1">
    <citation type="submission" date="2025-08" db="UniProtKB">
        <authorList>
            <consortium name="RefSeq"/>
        </authorList>
    </citation>
    <scope>IDENTIFICATION</scope>
    <source>
        <tissue evidence="14">Blood</tissue>
    </source>
</reference>
<evidence type="ECO:0000256" key="8">
    <source>
        <dbReference type="ARBA" id="ARBA00023157"/>
    </source>
</evidence>
<evidence type="ECO:0000256" key="6">
    <source>
        <dbReference type="ARBA" id="ARBA00022989"/>
    </source>
</evidence>
<dbReference type="SUPFAM" id="SSF54452">
    <property type="entry name" value="MHC antigen-recognition domain"/>
    <property type="match status" value="1"/>
</dbReference>
<keyword evidence="9" id="KW-0325">Glycoprotein</keyword>
<evidence type="ECO:0000256" key="7">
    <source>
        <dbReference type="ARBA" id="ARBA00023136"/>
    </source>
</evidence>
<keyword evidence="5" id="KW-0391">Immunity</keyword>
<proteinExistence type="predicted"/>
<sequence length="124" mass="13415">MGLGRRVPLPLLGLLLAALAAPRGRCGPHSLRYRYAAVSEPGRGLPGFVGVGFVDERPFLRYDSETQRARPQVAWAAERDAVYWAEETLQLQGDRHPARDTAGGSGPSEGSVPALRSPRHPGVY</sequence>
<gene>
    <name evidence="14" type="primary">LOC136994675</name>
</gene>
<feature type="domain" description="MHC class I-like antigen recognition-like" evidence="12">
    <location>
        <begin position="28"/>
        <end position="95"/>
    </location>
</feature>
<keyword evidence="13" id="KW-1185">Reference proteome</keyword>
<evidence type="ECO:0000256" key="11">
    <source>
        <dbReference type="SAM" id="SignalP"/>
    </source>
</evidence>
<evidence type="ECO:0000256" key="10">
    <source>
        <dbReference type="SAM" id="MobiDB-lite"/>
    </source>
</evidence>
<dbReference type="InterPro" id="IPR037055">
    <property type="entry name" value="MHC_I-like_Ag-recog_sf"/>
</dbReference>
<dbReference type="Gene3D" id="3.30.500.10">
    <property type="entry name" value="MHC class I-like antigen recognition-like"/>
    <property type="match status" value="1"/>
</dbReference>
<feature type="signal peptide" evidence="11">
    <location>
        <begin position="1"/>
        <end position="26"/>
    </location>
</feature>
<keyword evidence="7" id="KW-0472">Membrane</keyword>
<evidence type="ECO:0000256" key="5">
    <source>
        <dbReference type="ARBA" id="ARBA00022859"/>
    </source>
</evidence>
<name>A0ABM4FXN0_9AVES</name>
<keyword evidence="8" id="KW-1015">Disulfide bond</keyword>
<dbReference type="PANTHER" id="PTHR16675">
    <property type="entry name" value="MHC CLASS I-RELATED"/>
    <property type="match status" value="1"/>
</dbReference>
<evidence type="ECO:0000256" key="9">
    <source>
        <dbReference type="ARBA" id="ARBA00023180"/>
    </source>
</evidence>
<evidence type="ECO:0000259" key="12">
    <source>
        <dbReference type="Pfam" id="PF00129"/>
    </source>
</evidence>
<evidence type="ECO:0000313" key="13">
    <source>
        <dbReference type="Proteomes" id="UP001652627"/>
    </source>
</evidence>
<keyword evidence="6" id="KW-1133">Transmembrane helix</keyword>
<evidence type="ECO:0000256" key="1">
    <source>
        <dbReference type="ARBA" id="ARBA00004479"/>
    </source>
</evidence>
<protein>
    <submittedName>
        <fullName evidence="14">H-2 class I histocompatibility antigen, D-K alpha chain-like</fullName>
    </submittedName>
</protein>
<dbReference type="GeneID" id="136994675"/>
<dbReference type="InterPro" id="IPR011161">
    <property type="entry name" value="MHC_I-like_Ag-recog"/>
</dbReference>
<dbReference type="Pfam" id="PF00129">
    <property type="entry name" value="MHC_I"/>
    <property type="match status" value="1"/>
</dbReference>
<evidence type="ECO:0000256" key="4">
    <source>
        <dbReference type="ARBA" id="ARBA00022729"/>
    </source>
</evidence>
<organism evidence="13 14">
    <name type="scientific">Apteryx mantelli</name>
    <name type="common">North Island brown kiwi</name>
    <dbReference type="NCBI Taxonomy" id="2696672"/>
    <lineage>
        <taxon>Eukaryota</taxon>
        <taxon>Metazoa</taxon>
        <taxon>Chordata</taxon>
        <taxon>Craniata</taxon>
        <taxon>Vertebrata</taxon>
        <taxon>Euteleostomi</taxon>
        <taxon>Archelosauria</taxon>
        <taxon>Archosauria</taxon>
        <taxon>Dinosauria</taxon>
        <taxon>Saurischia</taxon>
        <taxon>Theropoda</taxon>
        <taxon>Coelurosauria</taxon>
        <taxon>Aves</taxon>
        <taxon>Palaeognathae</taxon>
        <taxon>Apterygiformes</taxon>
        <taxon>Apterygidae</taxon>
        <taxon>Apteryx</taxon>
    </lineage>
</organism>
<evidence type="ECO:0000256" key="3">
    <source>
        <dbReference type="ARBA" id="ARBA00022692"/>
    </source>
</evidence>
<dbReference type="Proteomes" id="UP001652627">
    <property type="component" value="Chromosome 32"/>
</dbReference>
<comment type="subcellular location">
    <subcellularLocation>
        <location evidence="1">Membrane</location>
        <topology evidence="1">Single-pass type I membrane protein</topology>
    </subcellularLocation>
</comment>
<evidence type="ECO:0000256" key="2">
    <source>
        <dbReference type="ARBA" id="ARBA00022451"/>
    </source>
</evidence>
<accession>A0ABM4FXN0</accession>
<feature type="chain" id="PRO_5045625282" evidence="11">
    <location>
        <begin position="27"/>
        <end position="124"/>
    </location>
</feature>
<evidence type="ECO:0000313" key="14">
    <source>
        <dbReference type="RefSeq" id="XP_067169704.1"/>
    </source>
</evidence>
<dbReference type="InterPro" id="IPR011162">
    <property type="entry name" value="MHC_I/II-like_Ag-recog"/>
</dbReference>
<keyword evidence="4 11" id="KW-0732">Signal</keyword>